<evidence type="ECO:0000313" key="3">
    <source>
        <dbReference type="EMBL" id="MBE0345807.1"/>
    </source>
</evidence>
<organism evidence="3 4">
    <name type="scientific">Pseudoalteromonas peptidolytica F12-50-A1</name>
    <dbReference type="NCBI Taxonomy" id="1315280"/>
    <lineage>
        <taxon>Bacteria</taxon>
        <taxon>Pseudomonadati</taxon>
        <taxon>Pseudomonadota</taxon>
        <taxon>Gammaproteobacteria</taxon>
        <taxon>Alteromonadales</taxon>
        <taxon>Pseudoalteromonadaceae</taxon>
        <taxon>Pseudoalteromonas</taxon>
    </lineage>
</organism>
<comment type="caution">
    <text evidence="3">The sequence shown here is derived from an EMBL/GenBank/DDBJ whole genome shotgun (WGS) entry which is preliminary data.</text>
</comment>
<keyword evidence="4" id="KW-1185">Reference proteome</keyword>
<evidence type="ECO:0000256" key="1">
    <source>
        <dbReference type="SAM" id="Coils"/>
    </source>
</evidence>
<evidence type="ECO:0000313" key="4">
    <source>
        <dbReference type="Proteomes" id="UP000660708"/>
    </source>
</evidence>
<evidence type="ECO:0000256" key="2">
    <source>
        <dbReference type="SAM" id="MobiDB-lite"/>
    </source>
</evidence>
<reference evidence="3 4" key="1">
    <citation type="submission" date="2015-06" db="EMBL/GenBank/DDBJ databases">
        <title>Genome sequence of Pseudoalteromonas peptidolytica.</title>
        <authorList>
            <person name="Xie B.-B."/>
            <person name="Rong J.-C."/>
            <person name="Qin Q.-L."/>
            <person name="Zhang Y.-Z."/>
        </authorList>
    </citation>
    <scope>NUCLEOTIDE SEQUENCE [LARGE SCALE GENOMIC DNA]</scope>
    <source>
        <strain evidence="3 4">F12-50-A1</strain>
    </source>
</reference>
<feature type="compositionally biased region" description="Polar residues" evidence="2">
    <location>
        <begin position="1"/>
        <end position="29"/>
    </location>
</feature>
<dbReference type="RefSeq" id="WP_147391147.1">
    <property type="nucleotide sequence ID" value="NZ_AQHF01000020.1"/>
</dbReference>
<name>A0A8I0MUW1_9GAMM</name>
<keyword evidence="1" id="KW-0175">Coiled coil</keyword>
<sequence>MITYQSHFATRTVESASQQHSPTQTNRAKSSAQEQAYVAAANIAAQSSRALDHKVDEPFKYEVVERNETFLEKMREAVMFSRLGANKEKIDELKEKMAELEKLAAEGKISPEELEERMAALEEAMRDAVTQEENKANKDTLLS</sequence>
<dbReference type="Proteomes" id="UP000660708">
    <property type="component" value="Unassembled WGS sequence"/>
</dbReference>
<accession>A0A8I0MUW1</accession>
<gene>
    <name evidence="3" type="ORF">PPEP_a0766</name>
</gene>
<feature type="region of interest" description="Disordered" evidence="2">
    <location>
        <begin position="1"/>
        <end position="31"/>
    </location>
</feature>
<dbReference type="AlphaFoldDB" id="A0A8I0MUW1"/>
<feature type="coiled-coil region" evidence="1">
    <location>
        <begin position="83"/>
        <end position="131"/>
    </location>
</feature>
<protein>
    <submittedName>
        <fullName evidence="3">Uncharacterized protein</fullName>
    </submittedName>
</protein>
<dbReference type="EMBL" id="AQHF01000020">
    <property type="protein sequence ID" value="MBE0345807.1"/>
    <property type="molecule type" value="Genomic_DNA"/>
</dbReference>
<proteinExistence type="predicted"/>